<evidence type="ECO:0000256" key="6">
    <source>
        <dbReference type="ARBA" id="ARBA00023273"/>
    </source>
</evidence>
<evidence type="ECO:0000256" key="5">
    <source>
        <dbReference type="ARBA" id="ARBA00023212"/>
    </source>
</evidence>
<accession>A0A7S1SUD9</accession>
<name>A0A7S1SUD9_9CHLO</name>
<dbReference type="Pfam" id="PF14926">
    <property type="entry name" value="CFAP300"/>
    <property type="match status" value="1"/>
</dbReference>
<keyword evidence="4" id="KW-0963">Cytoplasm</keyword>
<evidence type="ECO:0000256" key="4">
    <source>
        <dbReference type="ARBA" id="ARBA00022490"/>
    </source>
</evidence>
<keyword evidence="6" id="KW-0966">Cell projection</keyword>
<dbReference type="EMBL" id="HBGG01020483">
    <property type="protein sequence ID" value="CAD9208387.1"/>
    <property type="molecule type" value="Transcribed_RNA"/>
</dbReference>
<keyword evidence="5" id="KW-0206">Cytoskeleton</keyword>
<organism evidence="7">
    <name type="scientific">Tetraselmis chuii</name>
    <dbReference type="NCBI Taxonomy" id="63592"/>
    <lineage>
        <taxon>Eukaryota</taxon>
        <taxon>Viridiplantae</taxon>
        <taxon>Chlorophyta</taxon>
        <taxon>core chlorophytes</taxon>
        <taxon>Chlorodendrophyceae</taxon>
        <taxon>Chlorodendrales</taxon>
        <taxon>Chlorodendraceae</taxon>
        <taxon>Tetraselmis</taxon>
    </lineage>
</organism>
<evidence type="ECO:0000313" key="7">
    <source>
        <dbReference type="EMBL" id="CAD9208387.1"/>
    </source>
</evidence>
<dbReference type="PANTHER" id="PTHR31078:SF1">
    <property type="entry name" value="CILIA- AND FLAGELLA-ASSOCIATED PROTEIN 300"/>
    <property type="match status" value="1"/>
</dbReference>
<dbReference type="GO" id="GO:0005930">
    <property type="term" value="C:axoneme"/>
    <property type="evidence" value="ECO:0007669"/>
    <property type="project" value="UniProtKB-SubCell"/>
</dbReference>
<sequence>MTETTEAPQAAIFHLLKPAASCAFDDAYVKQYLAKWDMLKHTRFLHFRYTKAYHKMASDEFLIDFFNDPNVQKALEVLQPKGEWQPVAGKVKSVSSSVVKASMTRMDIFDKLEDAEPSIIRGASSSIMKCMEEVVDGFTVSDTLREMLVKGEESENYGLFSDEERAEFLYLVFKHISLGGAMNQYEDEIEPYLDISKRIYKEMLSVQKDPISGKVAIASPLFSVKGVDAEGGWSLFPVASENSFAYISMDPQRRTCKLWYHAFLPYW</sequence>
<comment type="subcellular location">
    <subcellularLocation>
        <location evidence="1">Cytoplasm</location>
        <location evidence="1">Cytoskeleton</location>
        <location evidence="1">Cilium axoneme</location>
    </subcellularLocation>
</comment>
<dbReference type="InterPro" id="IPR029416">
    <property type="entry name" value="CFAP300"/>
</dbReference>
<proteinExistence type="inferred from homology"/>
<protein>
    <recommendedName>
        <fullName evidence="3">Cilia- and flagella-associated protein 300</fullName>
    </recommendedName>
</protein>
<evidence type="ECO:0000256" key="2">
    <source>
        <dbReference type="ARBA" id="ARBA00009205"/>
    </source>
</evidence>
<reference evidence="7" key="1">
    <citation type="submission" date="2021-01" db="EMBL/GenBank/DDBJ databases">
        <authorList>
            <person name="Corre E."/>
            <person name="Pelletier E."/>
            <person name="Niang G."/>
            <person name="Scheremetjew M."/>
            <person name="Finn R."/>
            <person name="Kale V."/>
            <person name="Holt S."/>
            <person name="Cochrane G."/>
            <person name="Meng A."/>
            <person name="Brown T."/>
            <person name="Cohen L."/>
        </authorList>
    </citation>
    <scope>NUCLEOTIDE SEQUENCE</scope>
    <source>
        <strain evidence="7">PLY429</strain>
    </source>
</reference>
<comment type="similarity">
    <text evidence="2">Belongs to the CFAP300 family.</text>
</comment>
<dbReference type="PANTHER" id="PTHR31078">
    <property type="entry name" value="CILIA- AND FLAGELLA-ASSOCIATED PROTEIN 300"/>
    <property type="match status" value="1"/>
</dbReference>
<dbReference type="AlphaFoldDB" id="A0A7S1SUD9"/>
<evidence type="ECO:0000256" key="3">
    <source>
        <dbReference type="ARBA" id="ARBA00022174"/>
    </source>
</evidence>
<gene>
    <name evidence="7" type="ORF">TCHU04912_LOCUS10624</name>
</gene>
<evidence type="ECO:0000256" key="1">
    <source>
        <dbReference type="ARBA" id="ARBA00004430"/>
    </source>
</evidence>